<evidence type="ECO:0000259" key="1">
    <source>
        <dbReference type="PROSITE" id="PS51459"/>
    </source>
</evidence>
<accession>A0A2N3PJK8</accession>
<evidence type="ECO:0000313" key="3">
    <source>
        <dbReference type="Proteomes" id="UP000233350"/>
    </source>
</evidence>
<dbReference type="Gene3D" id="1.20.120.1870">
    <property type="entry name" value="Fic/DOC protein, Fido domain"/>
    <property type="match status" value="1"/>
</dbReference>
<dbReference type="InterPro" id="IPR053737">
    <property type="entry name" value="Type_II_TA_Toxin"/>
</dbReference>
<proteinExistence type="predicted"/>
<feature type="domain" description="Fido" evidence="1">
    <location>
        <begin position="4"/>
        <end position="125"/>
    </location>
</feature>
<reference evidence="2 3" key="1">
    <citation type="submission" date="2016-07" db="EMBL/GenBank/DDBJ databases">
        <title>Detection of Helicobacter winghamensis from caecal content of red fox (Vulpes vulpes).</title>
        <authorList>
            <person name="Zanoni R.G."/>
            <person name="Florio D."/>
            <person name="Caffara M."/>
            <person name="Renzi M."/>
            <person name="Parisi A."/>
            <person name="Pasquali F."/>
            <person name="Manfreda G."/>
        </authorList>
    </citation>
    <scope>NUCLEOTIDE SEQUENCE [LARGE SCALE GENOMIC DNA]</scope>
    <source>
        <strain evidence="2 3">295_13</strain>
    </source>
</reference>
<dbReference type="EMBL" id="MBPK01000022">
    <property type="protein sequence ID" value="PKT81375.1"/>
    <property type="molecule type" value="Genomic_DNA"/>
</dbReference>
<keyword evidence="3" id="KW-1185">Reference proteome</keyword>
<name>A0A2N3PJK8_9HELI</name>
<dbReference type="RefSeq" id="WP_101313052.1">
    <property type="nucleotide sequence ID" value="NZ_MBPJ01000033.1"/>
</dbReference>
<dbReference type="PROSITE" id="PS51459">
    <property type="entry name" value="FIDO"/>
    <property type="match status" value="1"/>
</dbReference>
<protein>
    <submittedName>
        <fullName evidence="2">Death-on-curing protein</fullName>
    </submittedName>
</protein>
<dbReference type="AlphaFoldDB" id="A0A2N3PJK8"/>
<organism evidence="2 3">
    <name type="scientific">Helicobacter winghamensis</name>
    <dbReference type="NCBI Taxonomy" id="157268"/>
    <lineage>
        <taxon>Bacteria</taxon>
        <taxon>Pseudomonadati</taxon>
        <taxon>Campylobacterota</taxon>
        <taxon>Epsilonproteobacteria</taxon>
        <taxon>Campylobacterales</taxon>
        <taxon>Helicobacteraceae</taxon>
        <taxon>Helicobacter</taxon>
    </lineage>
</organism>
<dbReference type="InterPro" id="IPR003812">
    <property type="entry name" value="Fido"/>
</dbReference>
<dbReference type="InterPro" id="IPR036597">
    <property type="entry name" value="Fido-like_dom_sf"/>
</dbReference>
<comment type="caution">
    <text evidence="2">The sequence shown here is derived from an EMBL/GenBank/DDBJ whole genome shotgun (WGS) entry which is preliminary data.</text>
</comment>
<dbReference type="PANTHER" id="PTHR39426">
    <property type="entry name" value="HOMOLOGY TO DEATH-ON-CURING PROTEIN OF PHAGE P1"/>
    <property type="match status" value="1"/>
</dbReference>
<dbReference type="STRING" id="556267.HWAG_01005"/>
<sequence length="128" mass="14370">MRYVSLQEVQIMHDDIINEIGGLKGADPKQIALLDSALTQIQNDDYYPSFIDKLTHIMFACVKFHPFADGNKRTALYIAKAFIKLNHPDSLPADFYQKLEDIIVSVASGEVSKDELKQILSAMLKGVQ</sequence>
<dbReference type="InterPro" id="IPR006440">
    <property type="entry name" value="Doc"/>
</dbReference>
<dbReference type="SUPFAM" id="SSF140931">
    <property type="entry name" value="Fic-like"/>
    <property type="match status" value="1"/>
</dbReference>
<evidence type="ECO:0000313" key="2">
    <source>
        <dbReference type="EMBL" id="PKT81375.1"/>
    </source>
</evidence>
<dbReference type="Proteomes" id="UP000233350">
    <property type="component" value="Unassembled WGS sequence"/>
</dbReference>
<dbReference type="GO" id="GO:0016301">
    <property type="term" value="F:kinase activity"/>
    <property type="evidence" value="ECO:0007669"/>
    <property type="project" value="InterPro"/>
</dbReference>
<dbReference type="OrthoDB" id="9802752at2"/>
<dbReference type="PANTHER" id="PTHR39426:SF1">
    <property type="entry name" value="HOMOLOGY TO DEATH-ON-CURING PROTEIN OF PHAGE P1"/>
    <property type="match status" value="1"/>
</dbReference>
<dbReference type="Pfam" id="PF02661">
    <property type="entry name" value="Fic"/>
    <property type="match status" value="1"/>
</dbReference>
<gene>
    <name evidence="2" type="ORF">BCM31_06820</name>
</gene>